<dbReference type="Proteomes" id="UP000283512">
    <property type="component" value="Unassembled WGS sequence"/>
</dbReference>
<protein>
    <submittedName>
        <fullName evidence="2">Branched-chain amino acid ABC transporter</fullName>
    </submittedName>
</protein>
<reference evidence="1 4" key="2">
    <citation type="journal article" date="2019" name="Nat. Med.">
        <title>A library of human gut bacterial isolates paired with longitudinal multiomics data enables mechanistic microbiome research.</title>
        <authorList>
            <person name="Poyet M."/>
            <person name="Groussin M."/>
            <person name="Gibbons S.M."/>
            <person name="Avila-Pacheco J."/>
            <person name="Jiang X."/>
            <person name="Kearney S.M."/>
            <person name="Perrotta A.R."/>
            <person name="Berdy B."/>
            <person name="Zhao S."/>
            <person name="Lieberman T.D."/>
            <person name="Swanson P.K."/>
            <person name="Smith M."/>
            <person name="Roesemann S."/>
            <person name="Alexander J.E."/>
            <person name="Rich S.A."/>
            <person name="Livny J."/>
            <person name="Vlamakis H."/>
            <person name="Clish C."/>
            <person name="Bullock K."/>
            <person name="Deik A."/>
            <person name="Scott J."/>
            <person name="Pierce K.A."/>
            <person name="Xavier R.J."/>
            <person name="Alm E.J."/>
        </authorList>
    </citation>
    <scope>NUCLEOTIDE SEQUENCE [LARGE SCALE GENOMIC DNA]</scope>
    <source>
        <strain evidence="1 4">BIOML-A21</strain>
    </source>
</reference>
<accession>A0A414YRA2</accession>
<organism evidence="2 3">
    <name type="scientific">Bacteroides caccae</name>
    <dbReference type="NCBI Taxonomy" id="47678"/>
    <lineage>
        <taxon>Bacteria</taxon>
        <taxon>Pseudomonadati</taxon>
        <taxon>Bacteroidota</taxon>
        <taxon>Bacteroidia</taxon>
        <taxon>Bacteroidales</taxon>
        <taxon>Bacteroidaceae</taxon>
        <taxon>Bacteroides</taxon>
    </lineage>
</organism>
<evidence type="ECO:0000313" key="3">
    <source>
        <dbReference type="Proteomes" id="UP000283512"/>
    </source>
</evidence>
<comment type="caution">
    <text evidence="2">The sequence shown here is derived from an EMBL/GenBank/DDBJ whole genome shotgun (WGS) entry which is preliminary data.</text>
</comment>
<sequence length="34" mass="3532">MSSVGAGSSLLFAKISDKKISGSQSAGYRTNHFV</sequence>
<proteinExistence type="predicted"/>
<dbReference type="EMBL" id="VVYF01000022">
    <property type="protein sequence ID" value="KAA5487582.1"/>
    <property type="molecule type" value="Genomic_DNA"/>
</dbReference>
<dbReference type="Proteomes" id="UP000491168">
    <property type="component" value="Unassembled WGS sequence"/>
</dbReference>
<evidence type="ECO:0000313" key="1">
    <source>
        <dbReference type="EMBL" id="KAA5487582.1"/>
    </source>
</evidence>
<evidence type="ECO:0000313" key="2">
    <source>
        <dbReference type="EMBL" id="RHH89204.1"/>
    </source>
</evidence>
<name>A0A414YRA2_9BACE</name>
<dbReference type="AlphaFoldDB" id="A0A414YRA2"/>
<reference evidence="2 3" key="1">
    <citation type="submission" date="2018-08" db="EMBL/GenBank/DDBJ databases">
        <title>A genome reference for cultivated species of the human gut microbiota.</title>
        <authorList>
            <person name="Zou Y."/>
            <person name="Xue W."/>
            <person name="Luo G."/>
        </authorList>
    </citation>
    <scope>NUCLEOTIDE SEQUENCE [LARGE SCALE GENOMIC DNA]</scope>
    <source>
        <strain evidence="2 3">AM16-49B</strain>
    </source>
</reference>
<gene>
    <name evidence="2" type="ORF">DW190_12655</name>
    <name evidence="1" type="ORF">F2Y35_19225</name>
</gene>
<dbReference type="EMBL" id="QRKD01000011">
    <property type="protein sequence ID" value="RHH89204.1"/>
    <property type="molecule type" value="Genomic_DNA"/>
</dbReference>
<evidence type="ECO:0000313" key="4">
    <source>
        <dbReference type="Proteomes" id="UP000491168"/>
    </source>
</evidence>